<name>A0A9P8T3G0_9ASCO</name>
<dbReference type="CDD" id="cd02440">
    <property type="entry name" value="AdoMet_MTases"/>
    <property type="match status" value="1"/>
</dbReference>
<dbReference type="InterPro" id="IPR019410">
    <property type="entry name" value="Methyltransf_16"/>
</dbReference>
<dbReference type="Proteomes" id="UP000788993">
    <property type="component" value="Unassembled WGS sequence"/>
</dbReference>
<dbReference type="Gene3D" id="3.40.50.150">
    <property type="entry name" value="Vaccinia Virus protein VP39"/>
    <property type="match status" value="1"/>
</dbReference>
<reference evidence="1" key="1">
    <citation type="journal article" date="2021" name="Open Biol.">
        <title>Shared evolutionary footprints suggest mitochondrial oxidative damage underlies multiple complex I losses in fungi.</title>
        <authorList>
            <person name="Schikora-Tamarit M.A."/>
            <person name="Marcet-Houben M."/>
            <person name="Nosek J."/>
            <person name="Gabaldon T."/>
        </authorList>
    </citation>
    <scope>NUCLEOTIDE SEQUENCE</scope>
    <source>
        <strain evidence="1">NCAIM Y.01608</strain>
    </source>
</reference>
<gene>
    <name evidence="1" type="ORF">OGATHE_003678</name>
</gene>
<comment type="caution">
    <text evidence="1">The sequence shown here is derived from an EMBL/GenBank/DDBJ whole genome shotgun (WGS) entry which is preliminary data.</text>
</comment>
<evidence type="ECO:0000313" key="2">
    <source>
        <dbReference type="Proteomes" id="UP000788993"/>
    </source>
</evidence>
<dbReference type="PANTHER" id="PTHR14614:SF156">
    <property type="entry name" value="PROTEIN-LYSINE N-METHYLTRANSFERASE EFM2"/>
    <property type="match status" value="1"/>
</dbReference>
<dbReference type="GO" id="GO:0008757">
    <property type="term" value="F:S-adenosylmethionine-dependent methyltransferase activity"/>
    <property type="evidence" value="ECO:0007669"/>
    <property type="project" value="UniProtKB-ARBA"/>
</dbReference>
<dbReference type="EMBL" id="JAEUBD010001178">
    <property type="protein sequence ID" value="KAH3664863.1"/>
    <property type="molecule type" value="Genomic_DNA"/>
</dbReference>
<reference evidence="1" key="2">
    <citation type="submission" date="2021-01" db="EMBL/GenBank/DDBJ databases">
        <authorList>
            <person name="Schikora-Tamarit M.A."/>
        </authorList>
    </citation>
    <scope>NUCLEOTIDE SEQUENCE</scope>
    <source>
        <strain evidence="1">NCAIM Y.01608</strain>
    </source>
</reference>
<dbReference type="SUPFAM" id="SSF53335">
    <property type="entry name" value="S-adenosyl-L-methionine-dependent methyltransferases"/>
    <property type="match status" value="1"/>
</dbReference>
<dbReference type="InterPro" id="IPR029063">
    <property type="entry name" value="SAM-dependent_MTases_sf"/>
</dbReference>
<protein>
    <submittedName>
        <fullName evidence="1">Uncharacterized protein</fullName>
    </submittedName>
</protein>
<dbReference type="AlphaFoldDB" id="A0A9P8T3G0"/>
<organism evidence="1 2">
    <name type="scientific">Ogataea polymorpha</name>
    <dbReference type="NCBI Taxonomy" id="460523"/>
    <lineage>
        <taxon>Eukaryota</taxon>
        <taxon>Fungi</taxon>
        <taxon>Dikarya</taxon>
        <taxon>Ascomycota</taxon>
        <taxon>Saccharomycotina</taxon>
        <taxon>Pichiomycetes</taxon>
        <taxon>Pichiales</taxon>
        <taxon>Pichiaceae</taxon>
        <taxon>Ogataea</taxon>
    </lineage>
</organism>
<dbReference type="PANTHER" id="PTHR14614">
    <property type="entry name" value="HEPATOCELLULAR CARCINOMA-ASSOCIATED ANTIGEN"/>
    <property type="match status" value="1"/>
</dbReference>
<proteinExistence type="predicted"/>
<keyword evidence="2" id="KW-1185">Reference proteome</keyword>
<accession>A0A9P8T3G0</accession>
<dbReference type="GO" id="GO:0005829">
    <property type="term" value="C:cytosol"/>
    <property type="evidence" value="ECO:0007669"/>
    <property type="project" value="TreeGrafter"/>
</dbReference>
<evidence type="ECO:0000313" key="1">
    <source>
        <dbReference type="EMBL" id="KAH3664863.1"/>
    </source>
</evidence>
<dbReference type="Pfam" id="PF10294">
    <property type="entry name" value="Methyltransf_16"/>
    <property type="match status" value="1"/>
</dbReference>
<sequence length="355" mass="39308">MSFDPLDFLSPVQYVDTEPVLMNVSEEKSHLPALHVMDLPQVGSRPPACVLKTILYLLKSDDICNFGQTPQTRSIETVKREHPASFAAAEPWLQTHCSLLCANFSDLGALPTNDIVSYLTGICGSSLSWMDAADREDVWALASTIISEKSGRTAAPGFTRKITVDGLPPICLREPALTSDNLGLKTWGSSLMLARRLVNFPRLAEPILELGAGTGLVGIACGLLGYKDVVLTDLPEIVPNLKENILLNQLDLPCEVLDWKNPHAFGSRKFATVIVSDPIYSADHPVLVRNVVERFLAPENAQLLVQLPLRPRYERERAHLWSLIESLGLKEVQSVREEGFDDFGEQSFVFKMYKP</sequence>